<proteinExistence type="predicted"/>
<dbReference type="AlphaFoldDB" id="A0A7D5PAP0"/>
<keyword evidence="1" id="KW-0812">Transmembrane</keyword>
<dbReference type="RefSeq" id="WP_179921832.1">
    <property type="nucleotide sequence ID" value="NZ_CP058909.1"/>
</dbReference>
<feature type="transmembrane region" description="Helical" evidence="1">
    <location>
        <begin position="259"/>
        <end position="279"/>
    </location>
</feature>
<name>A0A7D5PAP0_9EURY</name>
<feature type="transmembrane region" description="Helical" evidence="1">
    <location>
        <begin position="172"/>
        <end position="199"/>
    </location>
</feature>
<dbReference type="InterPro" id="IPR045466">
    <property type="entry name" value="DUF6498"/>
</dbReference>
<dbReference type="Pfam" id="PF20108">
    <property type="entry name" value="DUF6498"/>
    <property type="match status" value="1"/>
</dbReference>
<evidence type="ECO:0000256" key="1">
    <source>
        <dbReference type="SAM" id="Phobius"/>
    </source>
</evidence>
<evidence type="ECO:0000313" key="3">
    <source>
        <dbReference type="Proteomes" id="UP000509346"/>
    </source>
</evidence>
<accession>A0A7D5PAP0</accession>
<feature type="transmembrane region" description="Helical" evidence="1">
    <location>
        <begin position="285"/>
        <end position="303"/>
    </location>
</feature>
<feature type="transmembrane region" description="Helical" evidence="1">
    <location>
        <begin position="98"/>
        <end position="120"/>
    </location>
</feature>
<dbReference type="OrthoDB" id="169315at2157"/>
<keyword evidence="1" id="KW-0472">Membrane</keyword>
<keyword evidence="3" id="KW-1185">Reference proteome</keyword>
<dbReference type="KEGG" id="hpel:HZS54_08380"/>
<organism evidence="2 3">
    <name type="scientific">Halosimplex pelagicum</name>
    <dbReference type="NCBI Taxonomy" id="869886"/>
    <lineage>
        <taxon>Archaea</taxon>
        <taxon>Methanobacteriati</taxon>
        <taxon>Methanobacteriota</taxon>
        <taxon>Stenosarchaea group</taxon>
        <taxon>Halobacteria</taxon>
        <taxon>Halobacteriales</taxon>
        <taxon>Haloarculaceae</taxon>
        <taxon>Halosimplex</taxon>
    </lineage>
</organism>
<sequence length="424" mass="45873">MRVPSLDRPGPLAVVASNAVAPVGVLALGWSATVLLGVFVFELAAVLFWAAVKVPFAAKRPNNAIDDHRLLGALQAKRGGIDLPGPLPPVYLRNLPTLVTLVVLLAPIELGAAFLLFALADPTITAETTGQMLLGGVGVFAARGVETAADYFRDGGYRDHSPRSVVLAPFKYVFGVGTLLFVVGPFGLDSGAVLGLVVAGKLVYDLRAIQVERDPDRRGVFYRLYGSKETEIEPEPVVEPDGEPVVRARPSRAVAVADALYRGVVYTLTSTVVVFYLVAAFLAAFALRLALVPLALVFAFGALRAATRYLRYGPLEYRSYDGVLVAYDTLFDEPQQRIERDEVRRLVVETDRVDRLFDTASVEFDRGDQTPELQFTVPDPDEVEHDDTPGSLLAPHVDDPKAIADALGVGWLYERDVEQATAAD</sequence>
<reference evidence="2 3" key="1">
    <citation type="submission" date="2020-07" db="EMBL/GenBank/DDBJ databases">
        <title>Halosimplex litoreum sp. nov. and Halosimplex rubrum sp. nov., isolated from different salt environments.</title>
        <authorList>
            <person name="Cui H."/>
        </authorList>
    </citation>
    <scope>NUCLEOTIDE SEQUENCE [LARGE SCALE GENOMIC DNA]</scope>
    <source>
        <strain evidence="2 3">R2</strain>
    </source>
</reference>
<protein>
    <submittedName>
        <fullName evidence="2">Uncharacterized protein</fullName>
    </submittedName>
</protein>
<gene>
    <name evidence="2" type="ORF">HZS54_08380</name>
</gene>
<dbReference type="Proteomes" id="UP000509346">
    <property type="component" value="Chromosome"/>
</dbReference>
<dbReference type="GeneID" id="56082599"/>
<dbReference type="EMBL" id="CP058909">
    <property type="protein sequence ID" value="QLH81642.1"/>
    <property type="molecule type" value="Genomic_DNA"/>
</dbReference>
<keyword evidence="1" id="KW-1133">Transmembrane helix</keyword>
<feature type="transmembrane region" description="Helical" evidence="1">
    <location>
        <begin position="34"/>
        <end position="52"/>
    </location>
</feature>
<evidence type="ECO:0000313" key="2">
    <source>
        <dbReference type="EMBL" id="QLH81642.1"/>
    </source>
</evidence>